<dbReference type="InterPro" id="IPR050773">
    <property type="entry name" value="CbxX/CfxQ_RuBisCO_ESX"/>
</dbReference>
<keyword evidence="2" id="KW-0547">Nucleotide-binding</keyword>
<dbReference type="PANTHER" id="PTHR43392">
    <property type="entry name" value="AAA-TYPE ATPASE FAMILY PROTEIN / ANKYRIN REPEAT FAMILY PROTEIN"/>
    <property type="match status" value="1"/>
</dbReference>
<evidence type="ECO:0000256" key="3">
    <source>
        <dbReference type="ARBA" id="ARBA00022840"/>
    </source>
</evidence>
<sequence>MPIELPEAYAPLLSGATYLDVVGPGVPWVIPDGWIDELDAAVEHIMRELPGVGTTTGNTHYPDGTSRVASILWEHSAYLAGPVPIFAGPYSRFPWQVQERYLVKDVLSAPLPIQRYYSVAPTWPYKLLVRAADEGWDRETAVELHLEMLRALRTSPLHRERADVLLGVWDRIRDDDRLLEIHATGRSSDIAFVWRNELGDDVYSVLPELSGAVDLLAWAYHGLEAVVAVAPVSPLHGPFSVPRFIADGLKATDRPVPPLLSTAIGSEAADAVAREYEAIPGKGDVDAARARLRSVVARALQAGDLELARNLVNLASLASAQAGSLPDPPVGPMAPASIPLITFLEDLEEIYTPRRGRNRFAEELAARRAAAAAAASVAAATGDADDLGSAGGGGAAGGADEAGRVRVREDEDGAGFSGVVEELEIGDPLGDLEKLIGLAPIKQQVTRLLAEAKAEVLRRQAGMPDTGRSRHLIFTGNPGTAKTTVARILARIYTQQGLLSRGHLVEVGRADLVGEYIGQTAPKVRAVLERAEGGVLFIDEAYSLVPRDSFRDFGHEAMATLIKGMEDMRQDLVVVAAGYPAEMRTFVDSNPGVASRFPATLSFADYGDDELWQIFQLIAAEAGFELMWGVDHAVRQLMPSPRPVNFGNGRFMRNVFEEATALQAMRVVALPSPSPADIRTLLPQDIPAAGTVKASTTGPGLYL</sequence>
<evidence type="ECO:0000256" key="1">
    <source>
        <dbReference type="ARBA" id="ARBA00010378"/>
    </source>
</evidence>
<keyword evidence="3" id="KW-0067">ATP-binding</keyword>
<dbReference type="SMART" id="SM00382">
    <property type="entry name" value="AAA"/>
    <property type="match status" value="1"/>
</dbReference>
<protein>
    <submittedName>
        <fullName evidence="6">ATPase family protein associated with various cellular activities (AAA)</fullName>
    </submittedName>
</protein>
<dbReference type="SUPFAM" id="SSF52540">
    <property type="entry name" value="P-loop containing nucleoside triphosphate hydrolases"/>
    <property type="match status" value="1"/>
</dbReference>
<comment type="similarity">
    <text evidence="1">Belongs to the CbxX/CfxQ family.</text>
</comment>
<dbReference type="OrthoDB" id="9806903at2"/>
<dbReference type="InterPro" id="IPR003959">
    <property type="entry name" value="ATPase_AAA_core"/>
</dbReference>
<dbReference type="GO" id="GO:0016887">
    <property type="term" value="F:ATP hydrolysis activity"/>
    <property type="evidence" value="ECO:0007669"/>
    <property type="project" value="InterPro"/>
</dbReference>
<feature type="region of interest" description="Disordered" evidence="4">
    <location>
        <begin position="383"/>
        <end position="404"/>
    </location>
</feature>
<dbReference type="Proteomes" id="UP000275356">
    <property type="component" value="Unassembled WGS sequence"/>
</dbReference>
<dbReference type="PRINTS" id="PR00819">
    <property type="entry name" value="CBXCFQXSUPER"/>
</dbReference>
<dbReference type="InterPro" id="IPR027417">
    <property type="entry name" value="P-loop_NTPase"/>
</dbReference>
<dbReference type="InterPro" id="IPR041627">
    <property type="entry name" value="AAA_lid_6"/>
</dbReference>
<feature type="domain" description="AAA+ ATPase" evidence="5">
    <location>
        <begin position="468"/>
        <end position="608"/>
    </location>
</feature>
<dbReference type="InterPro" id="IPR000641">
    <property type="entry name" value="CbxX/CfxQ"/>
</dbReference>
<evidence type="ECO:0000256" key="2">
    <source>
        <dbReference type="ARBA" id="ARBA00022741"/>
    </source>
</evidence>
<evidence type="ECO:0000313" key="7">
    <source>
        <dbReference type="Proteomes" id="UP000275356"/>
    </source>
</evidence>
<name>A0A3N2DCC9_9MICO</name>
<dbReference type="FunFam" id="3.40.50.300:FF:000216">
    <property type="entry name" value="Type VII secretion ATPase EccA"/>
    <property type="match status" value="1"/>
</dbReference>
<dbReference type="Gene3D" id="3.40.50.300">
    <property type="entry name" value="P-loop containing nucleotide triphosphate hydrolases"/>
    <property type="match status" value="1"/>
</dbReference>
<accession>A0A3N2DCC9</accession>
<dbReference type="EMBL" id="RKHQ01000001">
    <property type="protein sequence ID" value="ROR97084.1"/>
    <property type="molecule type" value="Genomic_DNA"/>
</dbReference>
<dbReference type="InterPro" id="IPR003593">
    <property type="entry name" value="AAA+_ATPase"/>
</dbReference>
<gene>
    <name evidence="6" type="ORF">EDD28_1677</name>
</gene>
<dbReference type="PANTHER" id="PTHR43392:SF2">
    <property type="entry name" value="AAA-TYPE ATPASE FAMILY PROTEIN _ ANKYRIN REPEAT FAMILY PROTEIN"/>
    <property type="match status" value="1"/>
</dbReference>
<organism evidence="6 7">
    <name type="scientific">Salana multivorans</name>
    <dbReference type="NCBI Taxonomy" id="120377"/>
    <lineage>
        <taxon>Bacteria</taxon>
        <taxon>Bacillati</taxon>
        <taxon>Actinomycetota</taxon>
        <taxon>Actinomycetes</taxon>
        <taxon>Micrococcales</taxon>
        <taxon>Beutenbergiaceae</taxon>
        <taxon>Salana</taxon>
    </lineage>
</organism>
<evidence type="ECO:0000313" key="6">
    <source>
        <dbReference type="EMBL" id="ROR97084.1"/>
    </source>
</evidence>
<dbReference type="RefSeq" id="WP_123739181.1">
    <property type="nucleotide sequence ID" value="NZ_CALFQU010000010.1"/>
</dbReference>
<evidence type="ECO:0000256" key="4">
    <source>
        <dbReference type="SAM" id="MobiDB-lite"/>
    </source>
</evidence>
<comment type="caution">
    <text evidence="6">The sequence shown here is derived from an EMBL/GenBank/DDBJ whole genome shotgun (WGS) entry which is preliminary data.</text>
</comment>
<evidence type="ECO:0000259" key="5">
    <source>
        <dbReference type="SMART" id="SM00382"/>
    </source>
</evidence>
<dbReference type="AlphaFoldDB" id="A0A3N2DCC9"/>
<dbReference type="Pfam" id="PF17866">
    <property type="entry name" value="AAA_lid_6"/>
    <property type="match status" value="1"/>
</dbReference>
<dbReference type="Gene3D" id="1.10.8.60">
    <property type="match status" value="1"/>
</dbReference>
<proteinExistence type="inferred from homology"/>
<keyword evidence="7" id="KW-1185">Reference proteome</keyword>
<dbReference type="GO" id="GO:0005524">
    <property type="term" value="F:ATP binding"/>
    <property type="evidence" value="ECO:0007669"/>
    <property type="project" value="UniProtKB-KW"/>
</dbReference>
<reference evidence="6 7" key="1">
    <citation type="submission" date="2018-11" db="EMBL/GenBank/DDBJ databases">
        <title>Sequencing the genomes of 1000 actinobacteria strains.</title>
        <authorList>
            <person name="Klenk H.-P."/>
        </authorList>
    </citation>
    <scope>NUCLEOTIDE SEQUENCE [LARGE SCALE GENOMIC DNA]</scope>
    <source>
        <strain evidence="6 7">DSM 13521</strain>
    </source>
</reference>
<dbReference type="Pfam" id="PF00004">
    <property type="entry name" value="AAA"/>
    <property type="match status" value="1"/>
</dbReference>
<dbReference type="CDD" id="cd00009">
    <property type="entry name" value="AAA"/>
    <property type="match status" value="1"/>
</dbReference>